<keyword evidence="3" id="KW-0378">Hydrolase</keyword>
<keyword evidence="9" id="KW-1185">Reference proteome</keyword>
<keyword evidence="2" id="KW-0479">Metal-binding</keyword>
<proteinExistence type="predicted"/>
<feature type="compositionally biased region" description="Polar residues" evidence="5">
    <location>
        <begin position="108"/>
        <end position="118"/>
    </location>
</feature>
<comment type="caution">
    <text evidence="8">The sequence shown here is derived from an EMBL/GenBank/DDBJ whole genome shotgun (WGS) entry which is preliminary data.</text>
</comment>
<evidence type="ECO:0000259" key="7">
    <source>
        <dbReference type="Pfam" id="PF00413"/>
    </source>
</evidence>
<reference evidence="8 9" key="1">
    <citation type="submission" date="2019-03" db="EMBL/GenBank/DDBJ databases">
        <title>Genomic Encyclopedia of Archaeal and Bacterial Type Strains, Phase II (KMG-II): from individual species to whole genera.</title>
        <authorList>
            <person name="Goeker M."/>
        </authorList>
    </citation>
    <scope>NUCLEOTIDE SEQUENCE [LARGE SCALE GENOMIC DNA]</scope>
    <source>
        <strain evidence="8 9">DSM 24323</strain>
    </source>
</reference>
<gene>
    <name evidence="8" type="ORF">CLV29_3170</name>
</gene>
<dbReference type="GO" id="GO:0008270">
    <property type="term" value="F:zinc ion binding"/>
    <property type="evidence" value="ECO:0007669"/>
    <property type="project" value="InterPro"/>
</dbReference>
<accession>A0A4R7IYN2</accession>
<keyword evidence="4" id="KW-0862">Zinc</keyword>
<dbReference type="AlphaFoldDB" id="A0A4R7IYN2"/>
<dbReference type="Proteomes" id="UP000295371">
    <property type="component" value="Unassembled WGS sequence"/>
</dbReference>
<feature type="region of interest" description="Disordered" evidence="5">
    <location>
        <begin position="107"/>
        <end position="150"/>
    </location>
</feature>
<evidence type="ECO:0000256" key="6">
    <source>
        <dbReference type="SAM" id="SignalP"/>
    </source>
</evidence>
<feature type="signal peptide" evidence="6">
    <location>
        <begin position="1"/>
        <end position="24"/>
    </location>
</feature>
<dbReference type="InterPro" id="IPR001818">
    <property type="entry name" value="Pept_M10_metallopeptidase"/>
</dbReference>
<evidence type="ECO:0000313" key="8">
    <source>
        <dbReference type="EMBL" id="TDT29077.1"/>
    </source>
</evidence>
<evidence type="ECO:0000256" key="2">
    <source>
        <dbReference type="ARBA" id="ARBA00022723"/>
    </source>
</evidence>
<evidence type="ECO:0000256" key="3">
    <source>
        <dbReference type="ARBA" id="ARBA00022801"/>
    </source>
</evidence>
<evidence type="ECO:0000256" key="4">
    <source>
        <dbReference type="ARBA" id="ARBA00022833"/>
    </source>
</evidence>
<keyword evidence="6" id="KW-0732">Signal</keyword>
<dbReference type="SUPFAM" id="SSF55486">
    <property type="entry name" value="Metalloproteases ('zincins'), catalytic domain"/>
    <property type="match status" value="1"/>
</dbReference>
<evidence type="ECO:0000256" key="5">
    <source>
        <dbReference type="SAM" id="MobiDB-lite"/>
    </source>
</evidence>
<name>A0A4R7IYN2_9ACTN</name>
<dbReference type="GO" id="GO:0006508">
    <property type="term" value="P:proteolysis"/>
    <property type="evidence" value="ECO:0007669"/>
    <property type="project" value="UniProtKB-KW"/>
</dbReference>
<dbReference type="Pfam" id="PF00413">
    <property type="entry name" value="Peptidase_M10"/>
    <property type="match status" value="1"/>
</dbReference>
<dbReference type="Gene3D" id="3.40.390.10">
    <property type="entry name" value="Collagenase (Catalytic Domain)"/>
    <property type="match status" value="1"/>
</dbReference>
<dbReference type="GO" id="GO:0031012">
    <property type="term" value="C:extracellular matrix"/>
    <property type="evidence" value="ECO:0007669"/>
    <property type="project" value="InterPro"/>
</dbReference>
<feature type="chain" id="PRO_5038950678" evidence="6">
    <location>
        <begin position="25"/>
        <end position="349"/>
    </location>
</feature>
<dbReference type="GO" id="GO:0004222">
    <property type="term" value="F:metalloendopeptidase activity"/>
    <property type="evidence" value="ECO:0007669"/>
    <property type="project" value="InterPro"/>
</dbReference>
<protein>
    <submittedName>
        <fullName evidence="8">Matrixin</fullName>
    </submittedName>
</protein>
<feature type="domain" description="Peptidase M10 metallopeptidase" evidence="7">
    <location>
        <begin position="258"/>
        <end position="347"/>
    </location>
</feature>
<evidence type="ECO:0000313" key="9">
    <source>
        <dbReference type="Proteomes" id="UP000295371"/>
    </source>
</evidence>
<organism evidence="8 9">
    <name type="scientific">Naumannella halotolerans</name>
    <dbReference type="NCBI Taxonomy" id="993414"/>
    <lineage>
        <taxon>Bacteria</taxon>
        <taxon>Bacillati</taxon>
        <taxon>Actinomycetota</taxon>
        <taxon>Actinomycetes</taxon>
        <taxon>Propionibacteriales</taxon>
        <taxon>Propionibacteriaceae</taxon>
        <taxon>Naumannella</taxon>
    </lineage>
</organism>
<evidence type="ECO:0000256" key="1">
    <source>
        <dbReference type="ARBA" id="ARBA00022670"/>
    </source>
</evidence>
<dbReference type="InterPro" id="IPR024079">
    <property type="entry name" value="MetalloPept_cat_dom_sf"/>
</dbReference>
<sequence length="349" mass="36495">MKSPSLICLSIALVAAGTVTTVGPAPVAAADAECPEFSRASSMAAVNLAGTQDCDLTGIILDFDNGTSISIPEAGSMVTLSGTSADESPGIEISVMHDQDGVAVLRDSNISESNSSKTAAALRKAHRQSTAGQSSRREPQETKSASRRCSTDAPYVARTFYSSKRYAWGYNSTGQPKSSARTDIVDAGRRVGSGTSNSCGSDNSGLVITSAGNTSDRPGISASGKCTSFDGKSVVGFGDVDGSYLAWACTKVTTTSQRLTQSDILFDNSSRAWHIGSGSCSSGHDLKAVAMHEFGHAVGLSHTDEWDPDDYYDQVMYSKIARCSSTTLSKQRDLGRGDQNGLFSLYGPA</sequence>
<dbReference type="EMBL" id="SOAW01000004">
    <property type="protein sequence ID" value="TDT29077.1"/>
    <property type="molecule type" value="Genomic_DNA"/>
</dbReference>
<keyword evidence="1" id="KW-0645">Protease</keyword>